<dbReference type="Gene3D" id="2.40.170.20">
    <property type="entry name" value="TonB-dependent receptor, beta-barrel domain"/>
    <property type="match status" value="1"/>
</dbReference>
<name>A0A1G7F6P7_9SPHN</name>
<dbReference type="InterPro" id="IPR039426">
    <property type="entry name" value="TonB-dep_rcpt-like"/>
</dbReference>
<keyword evidence="14" id="KW-1185">Reference proteome</keyword>
<keyword evidence="5" id="KW-0812">Transmembrane</keyword>
<evidence type="ECO:0000256" key="11">
    <source>
        <dbReference type="RuleBase" id="RU003357"/>
    </source>
</evidence>
<evidence type="ECO:0000256" key="6">
    <source>
        <dbReference type="ARBA" id="ARBA00023004"/>
    </source>
</evidence>
<keyword evidence="2" id="KW-0813">Transport</keyword>
<dbReference type="InterPro" id="IPR011662">
    <property type="entry name" value="Secretin/TonB_short_N"/>
</dbReference>
<evidence type="ECO:0000256" key="2">
    <source>
        <dbReference type="ARBA" id="ARBA00022448"/>
    </source>
</evidence>
<evidence type="ECO:0000313" key="13">
    <source>
        <dbReference type="EMBL" id="SDE71531.1"/>
    </source>
</evidence>
<accession>A0A1G7F6P7</accession>
<dbReference type="GO" id="GO:0006826">
    <property type="term" value="P:iron ion transport"/>
    <property type="evidence" value="ECO:0007669"/>
    <property type="project" value="UniProtKB-KW"/>
</dbReference>
<dbReference type="EMBL" id="FNBI01000001">
    <property type="protein sequence ID" value="SDE71531.1"/>
    <property type="molecule type" value="Genomic_DNA"/>
</dbReference>
<keyword evidence="8 11" id="KW-0798">TonB box</keyword>
<comment type="subcellular location">
    <subcellularLocation>
        <location evidence="1">Cell outer membrane</location>
        <topology evidence="1">Multi-pass membrane protein</topology>
    </subcellularLocation>
</comment>
<keyword evidence="10" id="KW-0998">Cell outer membrane</keyword>
<evidence type="ECO:0000256" key="5">
    <source>
        <dbReference type="ARBA" id="ARBA00022692"/>
    </source>
</evidence>
<evidence type="ECO:0000256" key="10">
    <source>
        <dbReference type="ARBA" id="ARBA00023237"/>
    </source>
</evidence>
<protein>
    <submittedName>
        <fullName evidence="13">Outer membrane receptor proteins, mostly Fe transport</fullName>
    </submittedName>
</protein>
<evidence type="ECO:0000256" key="4">
    <source>
        <dbReference type="ARBA" id="ARBA00022496"/>
    </source>
</evidence>
<dbReference type="AlphaFoldDB" id="A0A1G7F6P7"/>
<evidence type="ECO:0000313" key="14">
    <source>
        <dbReference type="Proteomes" id="UP000323502"/>
    </source>
</evidence>
<sequence length="793" mass="83554">MRHLLLTAGLIGAAPAMAGEPRIALPAGPLGQAVAVLGRQHGVSIAVDPALWSRPVPSIAGRLSTRAALDRLAQASGAQVQRAGATIWRLSPRPRPAPPPPRPFVPLPTEEPPGEIVVVASKRAVPARWFPGTALRIDGGDLAFGGGAGGTERIVSRTASVGSTHLGQGRNKLFIRGIADSSFTGPAQAIVGQYWGDLRLGYNGADPSLQLYDVRAVEVLEGPQGTLYGSGALGGIIRMVPAAPDATRPGASLTAGLSSTSDGEPGGDIAAMLNLPVTDSVATRIVGYARREGGYIDKPLLGRDNANRVAMAGGRAAIGWQVAPDWYVEASGAGQSIDGRDSQYADEAAPPLVNNRALREGYRTGFGLGQLAITGRIGGVSLRSATGIVRQSLTERFDATLPGGDPQLLVQRQTTRMLTSETRVWQAGRDGSGWVAGLSLIDHRRDLDRRFVPPIGLTPTIRSGESVTEATLYGEGAVALTPRLLATAGGRLTQVELRGRADEAAPLALRAAPELTDTRTMRVALPSAALTWRLPAATLYARYQQGFRPGGLAIEGETVRHFLSDRLYALEAGARLGDEAGRWSAQFALSRSRWHGIQANYLDPWGLPSTANLGDGTIWSATLGLRWRPAPGWQIDAAGAVNSSRVTAFGTGAALFASARSPWVAEALSQAAVSALRLGGDIPNVADGTARLGVGYRAALNDHWDIAVDGWARYVGRSRLGIGPYLGEWQGDYVDSAATVRLNRGPFGISLSIDNLTDTRGNRFALGTPFRVGMGQVTPLRPRTLRLGLDARF</sequence>
<keyword evidence="6" id="KW-0408">Iron</keyword>
<dbReference type="InterPro" id="IPR036942">
    <property type="entry name" value="Beta-barrel_TonB_sf"/>
</dbReference>
<dbReference type="PANTHER" id="PTHR32552:SF81">
    <property type="entry name" value="TONB-DEPENDENT OUTER MEMBRANE RECEPTOR"/>
    <property type="match status" value="1"/>
</dbReference>
<dbReference type="Pfam" id="PF00593">
    <property type="entry name" value="TonB_dep_Rec_b-barrel"/>
    <property type="match status" value="1"/>
</dbReference>
<keyword evidence="9 11" id="KW-0472">Membrane</keyword>
<organism evidence="13 14">
    <name type="scientific">Sphingomonas carotinifaciens</name>
    <dbReference type="NCBI Taxonomy" id="1166323"/>
    <lineage>
        <taxon>Bacteria</taxon>
        <taxon>Pseudomonadati</taxon>
        <taxon>Pseudomonadota</taxon>
        <taxon>Alphaproteobacteria</taxon>
        <taxon>Sphingomonadales</taxon>
        <taxon>Sphingomonadaceae</taxon>
        <taxon>Sphingomonas</taxon>
    </lineage>
</organism>
<feature type="domain" description="Secretin/TonB short N-terminal" evidence="12">
    <location>
        <begin position="43"/>
        <end position="93"/>
    </location>
</feature>
<keyword evidence="4" id="KW-0410">Iron transport</keyword>
<keyword evidence="7" id="KW-0406">Ion transport</keyword>
<evidence type="ECO:0000259" key="12">
    <source>
        <dbReference type="SMART" id="SM00965"/>
    </source>
</evidence>
<reference evidence="13 14" key="1">
    <citation type="submission" date="2016-10" db="EMBL/GenBank/DDBJ databases">
        <authorList>
            <person name="Varghese N."/>
            <person name="Submissions S."/>
        </authorList>
    </citation>
    <scope>NUCLEOTIDE SEQUENCE [LARGE SCALE GENOMIC DNA]</scope>
    <source>
        <strain evidence="13 14">S7-754</strain>
    </source>
</reference>
<evidence type="ECO:0000256" key="8">
    <source>
        <dbReference type="ARBA" id="ARBA00023077"/>
    </source>
</evidence>
<keyword evidence="3" id="KW-1134">Transmembrane beta strand</keyword>
<evidence type="ECO:0000256" key="7">
    <source>
        <dbReference type="ARBA" id="ARBA00023065"/>
    </source>
</evidence>
<dbReference type="InterPro" id="IPR012910">
    <property type="entry name" value="Plug_dom"/>
</dbReference>
<evidence type="ECO:0000256" key="3">
    <source>
        <dbReference type="ARBA" id="ARBA00022452"/>
    </source>
</evidence>
<dbReference type="GO" id="GO:0009279">
    <property type="term" value="C:cell outer membrane"/>
    <property type="evidence" value="ECO:0007669"/>
    <property type="project" value="UniProtKB-SubCell"/>
</dbReference>
<dbReference type="SUPFAM" id="SSF56935">
    <property type="entry name" value="Porins"/>
    <property type="match status" value="1"/>
</dbReference>
<dbReference type="Gene3D" id="3.55.50.30">
    <property type="match status" value="1"/>
</dbReference>
<dbReference type="PANTHER" id="PTHR32552">
    <property type="entry name" value="FERRICHROME IRON RECEPTOR-RELATED"/>
    <property type="match status" value="1"/>
</dbReference>
<evidence type="ECO:0000256" key="1">
    <source>
        <dbReference type="ARBA" id="ARBA00004571"/>
    </source>
</evidence>
<dbReference type="Proteomes" id="UP000323502">
    <property type="component" value="Unassembled WGS sequence"/>
</dbReference>
<gene>
    <name evidence="13" type="ORF">SAMN05216557_101259</name>
</gene>
<proteinExistence type="inferred from homology"/>
<dbReference type="Pfam" id="PF07715">
    <property type="entry name" value="Plug"/>
    <property type="match status" value="1"/>
</dbReference>
<comment type="similarity">
    <text evidence="11">Belongs to the TonB-dependent receptor family.</text>
</comment>
<dbReference type="InterPro" id="IPR000531">
    <property type="entry name" value="Beta-barrel_TonB"/>
</dbReference>
<keyword evidence="13" id="KW-0675">Receptor</keyword>
<dbReference type="RefSeq" id="WP_235903831.1">
    <property type="nucleotide sequence ID" value="NZ_FNBI01000001.1"/>
</dbReference>
<evidence type="ECO:0000256" key="9">
    <source>
        <dbReference type="ARBA" id="ARBA00023136"/>
    </source>
</evidence>
<dbReference type="SMART" id="SM00965">
    <property type="entry name" value="STN"/>
    <property type="match status" value="1"/>
</dbReference>